<feature type="non-terminal residue" evidence="2">
    <location>
        <position position="1"/>
    </location>
</feature>
<evidence type="ECO:0000313" key="2">
    <source>
        <dbReference type="EMBL" id="CRZ04542.1"/>
    </source>
</evidence>
<sequence>QSSPSLSSSGQPPMFNMHVSASPRDTITSGLSSVVKPVAKAVCFSPNQPHMFFPGAQRNRSHSAVGQTHAQSVSYNNMDYRGNFQFQCQSPGSFARAESATAGSAFTS</sequence>
<proteinExistence type="predicted"/>
<name>A0A0H5QS91_9EUKA</name>
<dbReference type="AlphaFoldDB" id="A0A0H5QS91"/>
<evidence type="ECO:0000256" key="1">
    <source>
        <dbReference type="SAM" id="MobiDB-lite"/>
    </source>
</evidence>
<organism evidence="2">
    <name type="scientific">Spongospora subterranea</name>
    <dbReference type="NCBI Taxonomy" id="70186"/>
    <lineage>
        <taxon>Eukaryota</taxon>
        <taxon>Sar</taxon>
        <taxon>Rhizaria</taxon>
        <taxon>Endomyxa</taxon>
        <taxon>Phytomyxea</taxon>
        <taxon>Plasmodiophorida</taxon>
        <taxon>Plasmodiophoridae</taxon>
        <taxon>Spongospora</taxon>
    </lineage>
</organism>
<accession>A0A0H5QS91</accession>
<protein>
    <submittedName>
        <fullName evidence="2">Uncharacterized protein</fullName>
    </submittedName>
</protein>
<reference evidence="2" key="1">
    <citation type="submission" date="2015-04" db="EMBL/GenBank/DDBJ databases">
        <title>The genome sequence of the plant pathogenic Rhizarian Plasmodiophora brassicae reveals insights in its biotrophic life cycle and the origin of chitin synthesis.</title>
        <authorList>
            <person name="Schwelm A."/>
            <person name="Fogelqvist J."/>
            <person name="Knaust A."/>
            <person name="Julke S."/>
            <person name="Lilja T."/>
            <person name="Dhandapani V."/>
            <person name="Bonilla-Rosso G."/>
            <person name="Karlsson M."/>
            <person name="Shevchenko A."/>
            <person name="Choi S.R."/>
            <person name="Kim H.G."/>
            <person name="Park J.Y."/>
            <person name="Lim Y.P."/>
            <person name="Ludwig-Muller J."/>
            <person name="Dixelius C."/>
        </authorList>
    </citation>
    <scope>NUCLEOTIDE SEQUENCE</scope>
    <source>
        <tissue evidence="2">Potato root galls</tissue>
    </source>
</reference>
<feature type="region of interest" description="Disordered" evidence="1">
    <location>
        <begin position="1"/>
        <end position="23"/>
    </location>
</feature>
<feature type="non-terminal residue" evidence="2">
    <location>
        <position position="108"/>
    </location>
</feature>
<dbReference type="EMBL" id="HACM01004100">
    <property type="protein sequence ID" value="CRZ04542.1"/>
    <property type="molecule type" value="Transcribed_RNA"/>
</dbReference>